<accession>A0ABT1MJY2</accession>
<keyword evidence="1" id="KW-0092">Biotin</keyword>
<dbReference type="RefSeq" id="WP_255028307.1">
    <property type="nucleotide sequence ID" value="NZ_JANDHW010000016.1"/>
</dbReference>
<feature type="domain" description="Lipoyl-binding" evidence="2">
    <location>
        <begin position="31"/>
        <end position="106"/>
    </location>
</feature>
<name>A0ABT1MJY2_9BACT</name>
<evidence type="ECO:0000313" key="3">
    <source>
        <dbReference type="EMBL" id="MCP9612928.1"/>
    </source>
</evidence>
<evidence type="ECO:0000256" key="1">
    <source>
        <dbReference type="ARBA" id="ARBA00023267"/>
    </source>
</evidence>
<organism evidence="3 4">
    <name type="scientific">Coprobacter tertius</name>
    <dbReference type="NCBI Taxonomy" id="2944915"/>
    <lineage>
        <taxon>Bacteria</taxon>
        <taxon>Pseudomonadati</taxon>
        <taxon>Bacteroidota</taxon>
        <taxon>Bacteroidia</taxon>
        <taxon>Bacteroidales</taxon>
        <taxon>Barnesiellaceae</taxon>
        <taxon>Coprobacter</taxon>
    </lineage>
</organism>
<dbReference type="PANTHER" id="PTHR45266:SF3">
    <property type="entry name" value="OXALOACETATE DECARBOXYLASE ALPHA CHAIN"/>
    <property type="match status" value="1"/>
</dbReference>
<dbReference type="InterPro" id="IPR000089">
    <property type="entry name" value="Biotin_lipoyl"/>
</dbReference>
<proteinExistence type="predicted"/>
<dbReference type="CDD" id="cd06850">
    <property type="entry name" value="biotinyl_domain"/>
    <property type="match status" value="1"/>
</dbReference>
<sequence>MEQDKKKLVDFAVTARKYKTTLTQKFIDRPIWKKPVAGEVRSTLPGTVVSLAVKVGDKINAGDLLLVHEAMKMQNRILAPVSGVVSEIPVQEGEHLTKGALILKIEEE</sequence>
<dbReference type="EMBL" id="JANDHW010000016">
    <property type="protein sequence ID" value="MCP9612928.1"/>
    <property type="molecule type" value="Genomic_DNA"/>
</dbReference>
<dbReference type="InterPro" id="IPR011053">
    <property type="entry name" value="Single_hybrid_motif"/>
</dbReference>
<dbReference type="Proteomes" id="UP001205603">
    <property type="component" value="Unassembled WGS sequence"/>
</dbReference>
<gene>
    <name evidence="3" type="ORF">NMU02_12585</name>
</gene>
<comment type="caution">
    <text evidence="3">The sequence shown here is derived from an EMBL/GenBank/DDBJ whole genome shotgun (WGS) entry which is preliminary data.</text>
</comment>
<dbReference type="SUPFAM" id="SSF51230">
    <property type="entry name" value="Single hybrid motif"/>
    <property type="match status" value="1"/>
</dbReference>
<evidence type="ECO:0000313" key="4">
    <source>
        <dbReference type="Proteomes" id="UP001205603"/>
    </source>
</evidence>
<keyword evidence="4" id="KW-1185">Reference proteome</keyword>
<reference evidence="3 4" key="1">
    <citation type="submission" date="2022-07" db="EMBL/GenBank/DDBJ databases">
        <title>Fecal culturing of patients with breast cancer.</title>
        <authorList>
            <person name="Teng N.M.Y."/>
            <person name="Kiu R."/>
            <person name="Evans R."/>
            <person name="Baker D.J."/>
            <person name="Zenner C."/>
            <person name="Robinson S.D."/>
            <person name="Hall L.J."/>
        </authorList>
    </citation>
    <scope>NUCLEOTIDE SEQUENCE [LARGE SCALE GENOMIC DNA]</scope>
    <source>
        <strain evidence="3 4">LH1063</strain>
    </source>
</reference>
<evidence type="ECO:0000259" key="2">
    <source>
        <dbReference type="PROSITE" id="PS50968"/>
    </source>
</evidence>
<dbReference type="PROSITE" id="PS50968">
    <property type="entry name" value="BIOTINYL_LIPOYL"/>
    <property type="match status" value="1"/>
</dbReference>
<dbReference type="Gene3D" id="2.40.50.100">
    <property type="match status" value="1"/>
</dbReference>
<protein>
    <submittedName>
        <fullName evidence="3">Acetyl-CoA carboxylase biotin carboxyl carrier protein subunit</fullName>
    </submittedName>
</protein>
<dbReference type="Pfam" id="PF00364">
    <property type="entry name" value="Biotin_lipoyl"/>
    <property type="match status" value="1"/>
</dbReference>
<dbReference type="PANTHER" id="PTHR45266">
    <property type="entry name" value="OXALOACETATE DECARBOXYLASE ALPHA CHAIN"/>
    <property type="match status" value="1"/>
</dbReference>
<dbReference type="InterPro" id="IPR050709">
    <property type="entry name" value="Biotin_Carboxyl_Carrier/Decarb"/>
</dbReference>